<organism evidence="2 3">
    <name type="scientific">Romanomermis culicivorax</name>
    <name type="common">Nematode worm</name>
    <dbReference type="NCBI Taxonomy" id="13658"/>
    <lineage>
        <taxon>Eukaryota</taxon>
        <taxon>Metazoa</taxon>
        <taxon>Ecdysozoa</taxon>
        <taxon>Nematoda</taxon>
        <taxon>Enoplea</taxon>
        <taxon>Dorylaimia</taxon>
        <taxon>Mermithida</taxon>
        <taxon>Mermithoidea</taxon>
        <taxon>Mermithidae</taxon>
        <taxon>Romanomermis</taxon>
    </lineage>
</organism>
<sequence>MTEILEDVPDEAVASTNLDCLTLWAYPCSALQCCKANVIRNVSILCLICIIVTCFVFFAIRWSRRPHRHRCHSKAAAKSRKLAKKSTSVGSSSRSLEDYTAGDGCISGPKHRATRRRLPTLKIYPLLTSKYKQKDNQPLWESYDWNKITASGESPIISSKSAKSEEN</sequence>
<protein>
    <submittedName>
        <fullName evidence="3">Uncharacterized protein</fullName>
    </submittedName>
</protein>
<reference evidence="3" key="1">
    <citation type="submission" date="2022-11" db="UniProtKB">
        <authorList>
            <consortium name="WormBaseParasite"/>
        </authorList>
    </citation>
    <scope>IDENTIFICATION</scope>
</reference>
<keyword evidence="1" id="KW-0472">Membrane</keyword>
<keyword evidence="1" id="KW-1133">Transmembrane helix</keyword>
<feature type="transmembrane region" description="Helical" evidence="1">
    <location>
        <begin position="42"/>
        <end position="60"/>
    </location>
</feature>
<name>A0A915K4D9_ROMCU</name>
<dbReference type="Proteomes" id="UP000887565">
    <property type="component" value="Unplaced"/>
</dbReference>
<keyword evidence="2" id="KW-1185">Reference proteome</keyword>
<accession>A0A915K4D9</accession>
<dbReference type="WBParaSite" id="nRc.2.0.1.t32715-RA">
    <property type="protein sequence ID" value="nRc.2.0.1.t32715-RA"/>
    <property type="gene ID" value="nRc.2.0.1.g32715"/>
</dbReference>
<dbReference type="AlphaFoldDB" id="A0A915K4D9"/>
<evidence type="ECO:0000313" key="2">
    <source>
        <dbReference type="Proteomes" id="UP000887565"/>
    </source>
</evidence>
<evidence type="ECO:0000256" key="1">
    <source>
        <dbReference type="SAM" id="Phobius"/>
    </source>
</evidence>
<keyword evidence="1" id="KW-0812">Transmembrane</keyword>
<evidence type="ECO:0000313" key="3">
    <source>
        <dbReference type="WBParaSite" id="nRc.2.0.1.t32715-RA"/>
    </source>
</evidence>
<proteinExistence type="predicted"/>